<dbReference type="Pfam" id="PF02547">
    <property type="entry name" value="Queuosine_synth"/>
    <property type="match status" value="1"/>
</dbReference>
<evidence type="ECO:0000256" key="2">
    <source>
        <dbReference type="ARBA" id="ARBA00004691"/>
    </source>
</evidence>
<keyword evidence="15" id="KW-1185">Reference proteome</keyword>
<dbReference type="EMBL" id="VUNS01000020">
    <property type="protein sequence ID" value="MST98557.1"/>
    <property type="molecule type" value="Genomic_DNA"/>
</dbReference>
<dbReference type="InterPro" id="IPR036100">
    <property type="entry name" value="QueA_sf"/>
</dbReference>
<evidence type="ECO:0000313" key="14">
    <source>
        <dbReference type="EMBL" id="MST98557.1"/>
    </source>
</evidence>
<evidence type="ECO:0000256" key="10">
    <source>
        <dbReference type="ARBA" id="ARBA00066503"/>
    </source>
</evidence>
<dbReference type="UniPathway" id="UPA00392"/>
<comment type="similarity">
    <text evidence="9 13">Belongs to the QueA family.</text>
</comment>
<evidence type="ECO:0000313" key="15">
    <source>
        <dbReference type="Proteomes" id="UP000435649"/>
    </source>
</evidence>
<dbReference type="InterPro" id="IPR003699">
    <property type="entry name" value="QueA"/>
</dbReference>
<dbReference type="AlphaFoldDB" id="A0A844G486"/>
<evidence type="ECO:0000256" key="8">
    <source>
        <dbReference type="ARBA" id="ARBA00052751"/>
    </source>
</evidence>
<dbReference type="InterPro" id="IPR042119">
    <property type="entry name" value="QueA_dom2"/>
</dbReference>
<dbReference type="SUPFAM" id="SSF111337">
    <property type="entry name" value="QueA-like"/>
    <property type="match status" value="1"/>
</dbReference>
<comment type="pathway">
    <text evidence="2 13">tRNA modification; tRNA-queuosine biosynthesis.</text>
</comment>
<evidence type="ECO:0000256" key="11">
    <source>
        <dbReference type="ARBA" id="ARBA00069325"/>
    </source>
</evidence>
<protein>
    <recommendedName>
        <fullName evidence="11 13">S-adenosylmethionine:tRNA ribosyltransferase-isomerase</fullName>
        <ecNumber evidence="10 13">2.4.99.17</ecNumber>
    </recommendedName>
    <alternativeName>
        <fullName evidence="12 13">Queuosine biosynthesis protein QueA</fullName>
    </alternativeName>
</protein>
<dbReference type="PANTHER" id="PTHR30307">
    <property type="entry name" value="S-ADENOSYLMETHIONINE:TRNA RIBOSYLTRANSFERASE-ISOMERASE"/>
    <property type="match status" value="1"/>
</dbReference>
<dbReference type="Proteomes" id="UP000435649">
    <property type="component" value="Unassembled WGS sequence"/>
</dbReference>
<keyword evidence="5 13" id="KW-0808">Transferase</keyword>
<comment type="subunit">
    <text evidence="3 13">Monomer.</text>
</comment>
<proteinExistence type="inferred from homology"/>
<organism evidence="14 15">
    <name type="scientific">Victivallis lenta</name>
    <dbReference type="NCBI Taxonomy" id="2606640"/>
    <lineage>
        <taxon>Bacteria</taxon>
        <taxon>Pseudomonadati</taxon>
        <taxon>Lentisphaerota</taxon>
        <taxon>Lentisphaeria</taxon>
        <taxon>Victivallales</taxon>
        <taxon>Victivallaceae</taxon>
        <taxon>Victivallis</taxon>
    </lineage>
</organism>
<dbReference type="GO" id="GO:0051075">
    <property type="term" value="F:S-adenosylmethionine:tRNA ribosyltransferase-isomerase activity"/>
    <property type="evidence" value="ECO:0007669"/>
    <property type="project" value="UniProtKB-EC"/>
</dbReference>
<keyword evidence="7 13" id="KW-0671">Queuosine biosynthesis</keyword>
<accession>A0A844G486</accession>
<evidence type="ECO:0000256" key="1">
    <source>
        <dbReference type="ARBA" id="ARBA00004496"/>
    </source>
</evidence>
<dbReference type="GO" id="GO:0008616">
    <property type="term" value="P:tRNA queuosine(34) biosynthetic process"/>
    <property type="evidence" value="ECO:0007669"/>
    <property type="project" value="UniProtKB-UniRule"/>
</dbReference>
<comment type="subcellular location">
    <subcellularLocation>
        <location evidence="1 13">Cytoplasm</location>
    </subcellularLocation>
</comment>
<dbReference type="InterPro" id="IPR042118">
    <property type="entry name" value="QueA_dom1"/>
</dbReference>
<dbReference type="NCBIfam" id="NF001140">
    <property type="entry name" value="PRK00147.1"/>
    <property type="match status" value="1"/>
</dbReference>
<evidence type="ECO:0000256" key="3">
    <source>
        <dbReference type="ARBA" id="ARBA00011245"/>
    </source>
</evidence>
<keyword evidence="14" id="KW-0328">Glycosyltransferase</keyword>
<dbReference type="RefSeq" id="WP_154419511.1">
    <property type="nucleotide sequence ID" value="NZ_VUNS01000020.1"/>
</dbReference>
<name>A0A844G486_9BACT</name>
<evidence type="ECO:0000256" key="7">
    <source>
        <dbReference type="ARBA" id="ARBA00022785"/>
    </source>
</evidence>
<evidence type="ECO:0000256" key="5">
    <source>
        <dbReference type="ARBA" id="ARBA00022679"/>
    </source>
</evidence>
<evidence type="ECO:0000256" key="6">
    <source>
        <dbReference type="ARBA" id="ARBA00022691"/>
    </source>
</evidence>
<dbReference type="NCBIfam" id="TIGR00113">
    <property type="entry name" value="queA"/>
    <property type="match status" value="1"/>
</dbReference>
<keyword evidence="14" id="KW-0413">Isomerase</keyword>
<comment type="caution">
    <text evidence="14">The sequence shown here is derived from an EMBL/GenBank/DDBJ whole genome shotgun (WGS) entry which is preliminary data.</text>
</comment>
<keyword evidence="4 13" id="KW-0963">Cytoplasm</keyword>
<dbReference type="EC" id="2.4.99.17" evidence="10 13"/>
<comment type="catalytic activity">
    <reaction evidence="8 13">
        <text>7-aminomethyl-7-carbaguanosine(34) in tRNA + S-adenosyl-L-methionine = epoxyqueuosine(34) in tRNA + adenine + L-methionine + 2 H(+)</text>
        <dbReference type="Rhea" id="RHEA:32155"/>
        <dbReference type="Rhea" id="RHEA-COMP:10342"/>
        <dbReference type="Rhea" id="RHEA-COMP:18582"/>
        <dbReference type="ChEBI" id="CHEBI:15378"/>
        <dbReference type="ChEBI" id="CHEBI:16708"/>
        <dbReference type="ChEBI" id="CHEBI:57844"/>
        <dbReference type="ChEBI" id="CHEBI:59789"/>
        <dbReference type="ChEBI" id="CHEBI:82833"/>
        <dbReference type="ChEBI" id="CHEBI:194443"/>
        <dbReference type="EC" id="2.4.99.17"/>
    </reaction>
</comment>
<dbReference type="GO" id="GO:0005737">
    <property type="term" value="C:cytoplasm"/>
    <property type="evidence" value="ECO:0007669"/>
    <property type="project" value="UniProtKB-SubCell"/>
</dbReference>
<gene>
    <name evidence="13 14" type="primary">queA</name>
    <name evidence="14" type="ORF">FYJ85_16080</name>
</gene>
<comment type="function">
    <text evidence="13">Transfers and isomerizes the ribose moiety from AdoMet to the 7-aminomethyl group of 7-deazaguanine (preQ1-tRNA) to give epoxyqueuosine (oQ-tRNA).</text>
</comment>
<dbReference type="Gene3D" id="2.40.10.240">
    <property type="entry name" value="QueA-like"/>
    <property type="match status" value="1"/>
</dbReference>
<sequence length="354" mass="38890">MLSTSLFDYDLPEELIAQHPAGRRDGSRMLVLDRASGACEIRPFGAIREYLSAGDALIYNDTRVLRGRMYARKNGDPAGAKFELLLVQALDPERRKWNALLKPGKRALPGVSAVLLDGGGALNAAGDRFTVLGRNDDGSFIIEFNTADSDRLQMQYGHIPLPPYITRGDETADAERYQTVYADKAGAVAAPTAGLHFTPEILSELAAAGVREGAVTLHVGPGTFKPVSVENAEEHKMHSEEYFLTPETAELVNSAHAAGKRVLAVGTTTVRTLESCAEPDGTVRARHGNTQIFLYPPYRVRSVDLLLTNFHLPKSTLLMLVSCFCDREKVLAAYELAIRERMRFYSYGDCMLLK</sequence>
<dbReference type="Gene3D" id="3.40.1780.10">
    <property type="entry name" value="QueA-like"/>
    <property type="match status" value="1"/>
</dbReference>
<evidence type="ECO:0000256" key="4">
    <source>
        <dbReference type="ARBA" id="ARBA00022490"/>
    </source>
</evidence>
<dbReference type="FunFam" id="3.40.1780.10:FF:000001">
    <property type="entry name" value="S-adenosylmethionine:tRNA ribosyltransferase-isomerase"/>
    <property type="match status" value="1"/>
</dbReference>
<dbReference type="PANTHER" id="PTHR30307:SF0">
    <property type="entry name" value="S-ADENOSYLMETHIONINE:TRNA RIBOSYLTRANSFERASE-ISOMERASE"/>
    <property type="match status" value="1"/>
</dbReference>
<evidence type="ECO:0000256" key="13">
    <source>
        <dbReference type="HAMAP-Rule" id="MF_00113"/>
    </source>
</evidence>
<reference evidence="14 15" key="1">
    <citation type="submission" date="2019-08" db="EMBL/GenBank/DDBJ databases">
        <title>In-depth cultivation of the pig gut microbiome towards novel bacterial diversity and tailored functional studies.</title>
        <authorList>
            <person name="Wylensek D."/>
            <person name="Hitch T.C.A."/>
            <person name="Clavel T."/>
        </authorList>
    </citation>
    <scope>NUCLEOTIDE SEQUENCE [LARGE SCALE GENOMIC DNA]</scope>
    <source>
        <strain evidence="14 15">BBE-744-WT-12</strain>
    </source>
</reference>
<evidence type="ECO:0000256" key="12">
    <source>
        <dbReference type="ARBA" id="ARBA00076160"/>
    </source>
</evidence>
<dbReference type="HAMAP" id="MF_00113">
    <property type="entry name" value="QueA"/>
    <property type="match status" value="1"/>
</dbReference>
<evidence type="ECO:0000256" key="9">
    <source>
        <dbReference type="ARBA" id="ARBA00061210"/>
    </source>
</evidence>
<keyword evidence="6 13" id="KW-0949">S-adenosyl-L-methionine</keyword>